<dbReference type="STRING" id="937218.SAMN06297251_12720"/>
<dbReference type="EMBL" id="FWXR01000027">
    <property type="protein sequence ID" value="SMD09991.1"/>
    <property type="molecule type" value="Genomic_DNA"/>
</dbReference>
<reference evidence="1 2" key="1">
    <citation type="submission" date="2017-04" db="EMBL/GenBank/DDBJ databases">
        <authorList>
            <person name="Afonso C.L."/>
            <person name="Miller P.J."/>
            <person name="Scott M.A."/>
            <person name="Spackman E."/>
            <person name="Goraichik I."/>
            <person name="Dimitrov K.M."/>
            <person name="Suarez D.L."/>
            <person name="Swayne D.E."/>
        </authorList>
    </citation>
    <scope>NUCLEOTIDE SEQUENCE [LARGE SCALE GENOMIC DNA]</scope>
    <source>
        <strain evidence="1 2">CGMCC 1.10972</strain>
    </source>
</reference>
<keyword evidence="2" id="KW-1185">Reference proteome</keyword>
<dbReference type="Proteomes" id="UP000192656">
    <property type="component" value="Unassembled WGS sequence"/>
</dbReference>
<protein>
    <submittedName>
        <fullName evidence="1">Uncharacterized protein</fullName>
    </submittedName>
</protein>
<proteinExistence type="predicted"/>
<evidence type="ECO:0000313" key="2">
    <source>
        <dbReference type="Proteomes" id="UP000192656"/>
    </source>
</evidence>
<sequence>MTERPETNLYEPEVRYRVRLSRPVRFGAFRYLPRDDLRILGSALNAMIEENGADVVTSADKF</sequence>
<name>A0A1W2EJS1_9HYPH</name>
<evidence type="ECO:0000313" key="1">
    <source>
        <dbReference type="EMBL" id="SMD09991.1"/>
    </source>
</evidence>
<organism evidence="1 2">
    <name type="scientific">Fulvimarina manganoxydans</name>
    <dbReference type="NCBI Taxonomy" id="937218"/>
    <lineage>
        <taxon>Bacteria</taxon>
        <taxon>Pseudomonadati</taxon>
        <taxon>Pseudomonadota</taxon>
        <taxon>Alphaproteobacteria</taxon>
        <taxon>Hyphomicrobiales</taxon>
        <taxon>Aurantimonadaceae</taxon>
        <taxon>Fulvimarina</taxon>
    </lineage>
</organism>
<dbReference type="RefSeq" id="WP_084412390.1">
    <property type="nucleotide sequence ID" value="NZ_FWXR01000027.1"/>
</dbReference>
<gene>
    <name evidence="1" type="ORF">SAMN06297251_12720</name>
</gene>
<dbReference type="AlphaFoldDB" id="A0A1W2EJS1"/>
<accession>A0A1W2EJS1</accession>